<name>A0A395IZX9_9HELO</name>
<feature type="compositionally biased region" description="Pro residues" evidence="1">
    <location>
        <begin position="100"/>
        <end position="111"/>
    </location>
</feature>
<evidence type="ECO:0000313" key="2">
    <source>
        <dbReference type="EMBL" id="RAL65800.1"/>
    </source>
</evidence>
<proteinExistence type="predicted"/>
<feature type="region of interest" description="Disordered" evidence="1">
    <location>
        <begin position="89"/>
        <end position="125"/>
    </location>
</feature>
<sequence length="125" mass="13027">MRPTTSVAGLLALNNLAPIDAPNVISMPIRYLYGELNKITTSVMVGQGNEEVGQSIEVVVDYGSSDFWVFGPNATVNYGSQFLGFSGACNTTQTSTTTPTTPPSPTSPAPTPTAGTPRSSKPTKS</sequence>
<evidence type="ECO:0008006" key="4">
    <source>
        <dbReference type="Google" id="ProtNLM"/>
    </source>
</evidence>
<gene>
    <name evidence="2" type="ORF">DID88_005465</name>
</gene>
<keyword evidence="3" id="KW-1185">Reference proteome</keyword>
<evidence type="ECO:0000313" key="3">
    <source>
        <dbReference type="Proteomes" id="UP000249056"/>
    </source>
</evidence>
<comment type="caution">
    <text evidence="2">The sequence shown here is derived from an EMBL/GenBank/DDBJ whole genome shotgun (WGS) entry which is preliminary data.</text>
</comment>
<organism evidence="2 3">
    <name type="scientific">Monilinia fructigena</name>
    <dbReference type="NCBI Taxonomy" id="38457"/>
    <lineage>
        <taxon>Eukaryota</taxon>
        <taxon>Fungi</taxon>
        <taxon>Dikarya</taxon>
        <taxon>Ascomycota</taxon>
        <taxon>Pezizomycotina</taxon>
        <taxon>Leotiomycetes</taxon>
        <taxon>Helotiales</taxon>
        <taxon>Sclerotiniaceae</taxon>
        <taxon>Monilinia</taxon>
    </lineage>
</organism>
<evidence type="ECO:0000256" key="1">
    <source>
        <dbReference type="SAM" id="MobiDB-lite"/>
    </source>
</evidence>
<dbReference type="Proteomes" id="UP000249056">
    <property type="component" value="Unassembled WGS sequence"/>
</dbReference>
<dbReference type="AlphaFoldDB" id="A0A395IZX9"/>
<protein>
    <recommendedName>
        <fullName evidence="4">Peptidase A1 domain-containing protein</fullName>
    </recommendedName>
</protein>
<reference evidence="2 3" key="1">
    <citation type="submission" date="2018-06" db="EMBL/GenBank/DDBJ databases">
        <title>Genome Sequence of the Brown Rot Fungal Pathogen Monilinia fructigena.</title>
        <authorList>
            <person name="Landi L."/>
            <person name="De Miccolis Angelini R.M."/>
            <person name="Pollastro S."/>
            <person name="Abate D."/>
            <person name="Faretra F."/>
            <person name="Romanazzi G."/>
        </authorList>
    </citation>
    <scope>NUCLEOTIDE SEQUENCE [LARGE SCALE GENOMIC DNA]</scope>
    <source>
        <strain evidence="2 3">Mfrg269</strain>
    </source>
</reference>
<dbReference type="EMBL" id="QKRW01000009">
    <property type="protein sequence ID" value="RAL65800.1"/>
    <property type="molecule type" value="Genomic_DNA"/>
</dbReference>
<accession>A0A395IZX9</accession>
<feature type="compositionally biased region" description="Low complexity" evidence="1">
    <location>
        <begin position="112"/>
        <end position="125"/>
    </location>
</feature>
<dbReference type="OrthoDB" id="771136at2759"/>